<evidence type="ECO:0000313" key="6">
    <source>
        <dbReference type="EMBL" id="QNG53667.1"/>
    </source>
</evidence>
<reference evidence="6 7" key="1">
    <citation type="submission" date="2020-08" db="EMBL/GenBank/DDBJ databases">
        <authorList>
            <person name="Mo P."/>
        </authorList>
    </citation>
    <scope>NUCLEOTIDE SEQUENCE [LARGE SCALE GENOMIC DNA]</scope>
    <source>
        <strain evidence="6 7">CGMCC 4.1532</strain>
    </source>
</reference>
<keyword evidence="3" id="KW-0804">Transcription</keyword>
<keyword evidence="1" id="KW-0805">Transcription regulation</keyword>
<proteinExistence type="predicted"/>
<sequence>MAGAGRRGRTKDPAIDIAVLEATIKVLALEGVAGTSMDRVAAEAGVSKVTVYSRWPGKSALIGAALTHLQVDHVPELTGDTTADLVALLGEMRRQYDEVGGMSIVGTCLAAEPRSGELLALIRESTLLPRRAYFARVLRAGVERGDLRADLDVERATSMIIGVLYADHLAGIPGGPDWAASVVGDALRGLSGGGVRP</sequence>
<dbReference type="InterPro" id="IPR036271">
    <property type="entry name" value="Tet_transcr_reg_TetR-rel_C_sf"/>
</dbReference>
<dbReference type="KEGG" id="ppel:H6H00_06910"/>
<feature type="DNA-binding region" description="H-T-H motif" evidence="4">
    <location>
        <begin position="36"/>
        <end position="55"/>
    </location>
</feature>
<protein>
    <submittedName>
        <fullName evidence="6">TetR/AcrR family transcriptional regulator</fullName>
    </submittedName>
</protein>
<dbReference type="PANTHER" id="PTHR30055:SF148">
    <property type="entry name" value="TETR-FAMILY TRANSCRIPTIONAL REGULATOR"/>
    <property type="match status" value="1"/>
</dbReference>
<dbReference type="RefSeq" id="WP_185720494.1">
    <property type="nucleotide sequence ID" value="NZ_BAAAWI010000001.1"/>
</dbReference>
<dbReference type="SUPFAM" id="SSF48498">
    <property type="entry name" value="Tetracyclin repressor-like, C-terminal domain"/>
    <property type="match status" value="1"/>
</dbReference>
<dbReference type="PANTHER" id="PTHR30055">
    <property type="entry name" value="HTH-TYPE TRANSCRIPTIONAL REGULATOR RUTR"/>
    <property type="match status" value="1"/>
</dbReference>
<dbReference type="InterPro" id="IPR050109">
    <property type="entry name" value="HTH-type_TetR-like_transc_reg"/>
</dbReference>
<dbReference type="AlphaFoldDB" id="A0A7G7MLK6"/>
<evidence type="ECO:0000256" key="4">
    <source>
        <dbReference type="PROSITE-ProRule" id="PRU00335"/>
    </source>
</evidence>
<dbReference type="Gene3D" id="1.10.10.60">
    <property type="entry name" value="Homeodomain-like"/>
    <property type="match status" value="1"/>
</dbReference>
<evidence type="ECO:0000256" key="2">
    <source>
        <dbReference type="ARBA" id="ARBA00023125"/>
    </source>
</evidence>
<feature type="domain" description="HTH tetR-type" evidence="5">
    <location>
        <begin position="13"/>
        <end position="73"/>
    </location>
</feature>
<dbReference type="Pfam" id="PF00440">
    <property type="entry name" value="TetR_N"/>
    <property type="match status" value="1"/>
</dbReference>
<dbReference type="Pfam" id="PF16859">
    <property type="entry name" value="TetR_C_11"/>
    <property type="match status" value="1"/>
</dbReference>
<evidence type="ECO:0000256" key="1">
    <source>
        <dbReference type="ARBA" id="ARBA00023015"/>
    </source>
</evidence>
<name>A0A7G7MLK6_9PSEU</name>
<evidence type="ECO:0000256" key="3">
    <source>
        <dbReference type="ARBA" id="ARBA00023163"/>
    </source>
</evidence>
<accession>A0A7G7MLK6</accession>
<dbReference type="Gene3D" id="1.10.357.10">
    <property type="entry name" value="Tetracycline Repressor, domain 2"/>
    <property type="match status" value="1"/>
</dbReference>
<dbReference type="InterPro" id="IPR011075">
    <property type="entry name" value="TetR_C"/>
</dbReference>
<keyword evidence="2 4" id="KW-0238">DNA-binding</keyword>
<dbReference type="SUPFAM" id="SSF46689">
    <property type="entry name" value="Homeodomain-like"/>
    <property type="match status" value="1"/>
</dbReference>
<dbReference type="GO" id="GO:0003700">
    <property type="term" value="F:DNA-binding transcription factor activity"/>
    <property type="evidence" value="ECO:0007669"/>
    <property type="project" value="TreeGrafter"/>
</dbReference>
<organism evidence="6 7">
    <name type="scientific">Pseudonocardia petroleophila</name>
    <dbReference type="NCBI Taxonomy" id="37331"/>
    <lineage>
        <taxon>Bacteria</taxon>
        <taxon>Bacillati</taxon>
        <taxon>Actinomycetota</taxon>
        <taxon>Actinomycetes</taxon>
        <taxon>Pseudonocardiales</taxon>
        <taxon>Pseudonocardiaceae</taxon>
        <taxon>Pseudonocardia</taxon>
    </lineage>
</organism>
<evidence type="ECO:0000259" key="5">
    <source>
        <dbReference type="PROSITE" id="PS50977"/>
    </source>
</evidence>
<evidence type="ECO:0000313" key="7">
    <source>
        <dbReference type="Proteomes" id="UP000515728"/>
    </source>
</evidence>
<dbReference type="InterPro" id="IPR001647">
    <property type="entry name" value="HTH_TetR"/>
</dbReference>
<keyword evidence="7" id="KW-1185">Reference proteome</keyword>
<dbReference type="Proteomes" id="UP000515728">
    <property type="component" value="Chromosome"/>
</dbReference>
<dbReference type="PROSITE" id="PS50977">
    <property type="entry name" value="HTH_TETR_2"/>
    <property type="match status" value="1"/>
</dbReference>
<dbReference type="InterPro" id="IPR009057">
    <property type="entry name" value="Homeodomain-like_sf"/>
</dbReference>
<gene>
    <name evidence="6" type="ORF">H6H00_06910</name>
</gene>
<dbReference type="EMBL" id="CP060131">
    <property type="protein sequence ID" value="QNG53667.1"/>
    <property type="molecule type" value="Genomic_DNA"/>
</dbReference>
<dbReference type="GO" id="GO:0000976">
    <property type="term" value="F:transcription cis-regulatory region binding"/>
    <property type="evidence" value="ECO:0007669"/>
    <property type="project" value="TreeGrafter"/>
</dbReference>